<evidence type="ECO:0000313" key="2">
    <source>
        <dbReference type="EMBL" id="CAC5423768.1"/>
    </source>
</evidence>
<dbReference type="EMBL" id="CACVKT020009866">
    <property type="protein sequence ID" value="CAC5423768.1"/>
    <property type="molecule type" value="Genomic_DNA"/>
</dbReference>
<organism evidence="2 3">
    <name type="scientific">Mytilus coruscus</name>
    <name type="common">Sea mussel</name>
    <dbReference type="NCBI Taxonomy" id="42192"/>
    <lineage>
        <taxon>Eukaryota</taxon>
        <taxon>Metazoa</taxon>
        <taxon>Spiralia</taxon>
        <taxon>Lophotrochozoa</taxon>
        <taxon>Mollusca</taxon>
        <taxon>Bivalvia</taxon>
        <taxon>Autobranchia</taxon>
        <taxon>Pteriomorphia</taxon>
        <taxon>Mytilida</taxon>
        <taxon>Mytiloidea</taxon>
        <taxon>Mytilidae</taxon>
        <taxon>Mytilinae</taxon>
        <taxon>Mytilus</taxon>
    </lineage>
</organism>
<dbReference type="Pfam" id="PF20700">
    <property type="entry name" value="Mutator"/>
    <property type="match status" value="1"/>
</dbReference>
<sequence length="223" mass="24893">MIKCTEDRTMPLLVVSILKCFKGDRDYTTANNALGVRPMGVSGMMYIQCTQCGTINKLKLGKTHRPPDSKKTGVGIFDVNTKLAAGIGETQLNNLLSTIKVYYIDHKSLKRRENEIGHIIEQNAKTSENNFLLEEAIGSLVIGIKYRDADLEENRLDIGISVSTDTCWQKKGSGRSYNSLSAISLDNDVEEEIPEPLNIRIEGDMRLSPLVMFDLQTTSLSRY</sequence>
<protein>
    <recommendedName>
        <fullName evidence="1">Mutator-like transposase domain-containing protein</fullName>
    </recommendedName>
</protein>
<dbReference type="Proteomes" id="UP000507470">
    <property type="component" value="Unassembled WGS sequence"/>
</dbReference>
<dbReference type="InterPro" id="IPR049012">
    <property type="entry name" value="Mutator_transp_dom"/>
</dbReference>
<evidence type="ECO:0000313" key="3">
    <source>
        <dbReference type="Proteomes" id="UP000507470"/>
    </source>
</evidence>
<keyword evidence="3" id="KW-1185">Reference proteome</keyword>
<dbReference type="OrthoDB" id="7698403at2759"/>
<evidence type="ECO:0000259" key="1">
    <source>
        <dbReference type="Pfam" id="PF20700"/>
    </source>
</evidence>
<feature type="domain" description="Mutator-like transposase" evidence="1">
    <location>
        <begin position="34"/>
        <end position="187"/>
    </location>
</feature>
<reference evidence="2 3" key="1">
    <citation type="submission" date="2020-06" db="EMBL/GenBank/DDBJ databases">
        <authorList>
            <person name="Li R."/>
            <person name="Bekaert M."/>
        </authorList>
    </citation>
    <scope>NUCLEOTIDE SEQUENCE [LARGE SCALE GENOMIC DNA]</scope>
    <source>
        <strain evidence="3">wild</strain>
    </source>
</reference>
<name>A0A6J8ET92_MYTCO</name>
<accession>A0A6J8ET92</accession>
<proteinExistence type="predicted"/>
<dbReference type="AlphaFoldDB" id="A0A6J8ET92"/>
<gene>
    <name evidence="2" type="ORF">MCOR_55738</name>
</gene>